<accession>G7J8Z3</accession>
<name>G7J8Z3_MEDTR</name>
<keyword evidence="1" id="KW-1133">Transmembrane helix</keyword>
<gene>
    <name evidence="2" type="ordered locus">MTR_3g092660</name>
</gene>
<dbReference type="HOGENOM" id="CLU_2674800_0_0_1"/>
<keyword evidence="1 2" id="KW-0812">Transmembrane</keyword>
<dbReference type="PaxDb" id="3880-AES72626"/>
<evidence type="ECO:0000313" key="3">
    <source>
        <dbReference type="EnsemblPlants" id="AES72626"/>
    </source>
</evidence>
<keyword evidence="4" id="KW-1185">Reference proteome</keyword>
<dbReference type="EMBL" id="CM001219">
    <property type="protein sequence ID" value="AES72626.1"/>
    <property type="molecule type" value="Genomic_DNA"/>
</dbReference>
<reference evidence="2 4" key="1">
    <citation type="journal article" date="2011" name="Nature">
        <title>The Medicago genome provides insight into the evolution of rhizobial symbioses.</title>
        <authorList>
            <person name="Young N.D."/>
            <person name="Debelle F."/>
            <person name="Oldroyd G.E."/>
            <person name="Geurts R."/>
            <person name="Cannon S.B."/>
            <person name="Udvardi M.K."/>
            <person name="Benedito V.A."/>
            <person name="Mayer K.F."/>
            <person name="Gouzy J."/>
            <person name="Schoof H."/>
            <person name="Van de Peer Y."/>
            <person name="Proost S."/>
            <person name="Cook D.R."/>
            <person name="Meyers B.C."/>
            <person name="Spannagl M."/>
            <person name="Cheung F."/>
            <person name="De Mita S."/>
            <person name="Krishnakumar V."/>
            <person name="Gundlach H."/>
            <person name="Zhou S."/>
            <person name="Mudge J."/>
            <person name="Bharti A.K."/>
            <person name="Murray J.D."/>
            <person name="Naoumkina M.A."/>
            <person name="Rosen B."/>
            <person name="Silverstein K.A."/>
            <person name="Tang H."/>
            <person name="Rombauts S."/>
            <person name="Zhao P.X."/>
            <person name="Zhou P."/>
            <person name="Barbe V."/>
            <person name="Bardou P."/>
            <person name="Bechner M."/>
            <person name="Bellec A."/>
            <person name="Berger A."/>
            <person name="Berges H."/>
            <person name="Bidwell S."/>
            <person name="Bisseling T."/>
            <person name="Choisne N."/>
            <person name="Couloux A."/>
            <person name="Denny R."/>
            <person name="Deshpande S."/>
            <person name="Dai X."/>
            <person name="Doyle J.J."/>
            <person name="Dudez A.M."/>
            <person name="Farmer A.D."/>
            <person name="Fouteau S."/>
            <person name="Franken C."/>
            <person name="Gibelin C."/>
            <person name="Gish J."/>
            <person name="Goldstein S."/>
            <person name="Gonzalez A.J."/>
            <person name="Green P.J."/>
            <person name="Hallab A."/>
            <person name="Hartog M."/>
            <person name="Hua A."/>
            <person name="Humphray S.J."/>
            <person name="Jeong D.H."/>
            <person name="Jing Y."/>
            <person name="Jocker A."/>
            <person name="Kenton S.M."/>
            <person name="Kim D.J."/>
            <person name="Klee K."/>
            <person name="Lai H."/>
            <person name="Lang C."/>
            <person name="Lin S."/>
            <person name="Macmil S.L."/>
            <person name="Magdelenat G."/>
            <person name="Matthews L."/>
            <person name="McCorrison J."/>
            <person name="Monaghan E.L."/>
            <person name="Mun J.H."/>
            <person name="Najar F.Z."/>
            <person name="Nicholson C."/>
            <person name="Noirot C."/>
            <person name="O'Bleness M."/>
            <person name="Paule C.R."/>
            <person name="Poulain J."/>
            <person name="Prion F."/>
            <person name="Qin B."/>
            <person name="Qu C."/>
            <person name="Retzel E.F."/>
            <person name="Riddle C."/>
            <person name="Sallet E."/>
            <person name="Samain S."/>
            <person name="Samson N."/>
            <person name="Sanders I."/>
            <person name="Saurat O."/>
            <person name="Scarpelli C."/>
            <person name="Schiex T."/>
            <person name="Segurens B."/>
            <person name="Severin A.J."/>
            <person name="Sherrier D.J."/>
            <person name="Shi R."/>
            <person name="Sims S."/>
            <person name="Singer S.R."/>
            <person name="Sinharoy S."/>
            <person name="Sterck L."/>
            <person name="Viollet A."/>
            <person name="Wang B.B."/>
            <person name="Wang K."/>
            <person name="Wang M."/>
            <person name="Wang X."/>
            <person name="Warfsmann J."/>
            <person name="Weissenbach J."/>
            <person name="White D.D."/>
            <person name="White J.D."/>
            <person name="Wiley G.B."/>
            <person name="Wincker P."/>
            <person name="Xing Y."/>
            <person name="Yang L."/>
            <person name="Yao Z."/>
            <person name="Ying F."/>
            <person name="Zhai J."/>
            <person name="Zhou L."/>
            <person name="Zuber A."/>
            <person name="Denarie J."/>
            <person name="Dixon R.A."/>
            <person name="May G.D."/>
            <person name="Schwartz D.C."/>
            <person name="Rogers J."/>
            <person name="Quetier F."/>
            <person name="Town C.D."/>
            <person name="Roe B.A."/>
        </authorList>
    </citation>
    <scope>NUCLEOTIDE SEQUENCE [LARGE SCALE GENOMIC DNA]</scope>
    <source>
        <strain evidence="2">A17</strain>
        <strain evidence="3 4">cv. Jemalong A17</strain>
    </source>
</reference>
<organism evidence="2 4">
    <name type="scientific">Medicago truncatula</name>
    <name type="common">Barrel medic</name>
    <name type="synonym">Medicago tribuloides</name>
    <dbReference type="NCBI Taxonomy" id="3880"/>
    <lineage>
        <taxon>Eukaryota</taxon>
        <taxon>Viridiplantae</taxon>
        <taxon>Streptophyta</taxon>
        <taxon>Embryophyta</taxon>
        <taxon>Tracheophyta</taxon>
        <taxon>Spermatophyta</taxon>
        <taxon>Magnoliopsida</taxon>
        <taxon>eudicotyledons</taxon>
        <taxon>Gunneridae</taxon>
        <taxon>Pentapetalae</taxon>
        <taxon>rosids</taxon>
        <taxon>fabids</taxon>
        <taxon>Fabales</taxon>
        <taxon>Fabaceae</taxon>
        <taxon>Papilionoideae</taxon>
        <taxon>50 kb inversion clade</taxon>
        <taxon>NPAAA clade</taxon>
        <taxon>Hologalegina</taxon>
        <taxon>IRL clade</taxon>
        <taxon>Trifolieae</taxon>
        <taxon>Medicago</taxon>
    </lineage>
</organism>
<dbReference type="AlphaFoldDB" id="G7J8Z3"/>
<keyword evidence="1" id="KW-0472">Membrane</keyword>
<protein>
    <submittedName>
        <fullName evidence="2">Transmembrane protein, putative</fullName>
    </submittedName>
</protein>
<proteinExistence type="predicted"/>
<sequence>MNHTCTQQHSPSSVSPSIHHALLLACIAVAGFVQPLLFYPMWATVGSLRGARGTVHIEARTTAQARETSHSYPKP</sequence>
<evidence type="ECO:0000313" key="4">
    <source>
        <dbReference type="Proteomes" id="UP000002051"/>
    </source>
</evidence>
<dbReference type="EnsemblPlants" id="AES72626">
    <property type="protein sequence ID" value="AES72626"/>
    <property type="gene ID" value="MTR_3g092660"/>
</dbReference>
<evidence type="ECO:0000256" key="1">
    <source>
        <dbReference type="SAM" id="Phobius"/>
    </source>
</evidence>
<reference evidence="3" key="3">
    <citation type="submission" date="2015-04" db="UniProtKB">
        <authorList>
            <consortium name="EnsemblPlants"/>
        </authorList>
    </citation>
    <scope>IDENTIFICATION</scope>
    <source>
        <strain evidence="3">cv. Jemalong A17</strain>
    </source>
</reference>
<evidence type="ECO:0000313" key="2">
    <source>
        <dbReference type="EMBL" id="AES72626.1"/>
    </source>
</evidence>
<dbReference type="Proteomes" id="UP000002051">
    <property type="component" value="Chromosome 3"/>
</dbReference>
<feature type="transmembrane region" description="Helical" evidence="1">
    <location>
        <begin position="20"/>
        <end position="42"/>
    </location>
</feature>
<reference evidence="2 4" key="2">
    <citation type="journal article" date="2014" name="BMC Genomics">
        <title>An improved genome release (version Mt4.0) for the model legume Medicago truncatula.</title>
        <authorList>
            <person name="Tang H."/>
            <person name="Krishnakumar V."/>
            <person name="Bidwell S."/>
            <person name="Rosen B."/>
            <person name="Chan A."/>
            <person name="Zhou S."/>
            <person name="Gentzbittel L."/>
            <person name="Childs K.L."/>
            <person name="Yandell M."/>
            <person name="Gundlach H."/>
            <person name="Mayer K.F."/>
            <person name="Schwartz D.C."/>
            <person name="Town C.D."/>
        </authorList>
    </citation>
    <scope>GENOME REANNOTATION</scope>
    <source>
        <strain evidence="3 4">cv. Jemalong A17</strain>
    </source>
</reference>